<reference evidence="1 2" key="1">
    <citation type="journal article" date="2011" name="J. Microbiol.">
        <title>Bacillus kyonggiensis sp. nov., isolated from soil of a lettuce field.</title>
        <authorList>
            <person name="Dong K."/>
            <person name="Lee S."/>
        </authorList>
    </citation>
    <scope>NUCLEOTIDE SEQUENCE [LARGE SCALE GENOMIC DNA]</scope>
    <source>
        <strain evidence="1 2">NB22</strain>
    </source>
</reference>
<dbReference type="Proteomes" id="UP000307756">
    <property type="component" value="Unassembled WGS sequence"/>
</dbReference>
<organism evidence="1 2">
    <name type="scientific">Robertmurraya kyonggiensis</name>
    <dbReference type="NCBI Taxonomy" id="1037680"/>
    <lineage>
        <taxon>Bacteria</taxon>
        <taxon>Bacillati</taxon>
        <taxon>Bacillota</taxon>
        <taxon>Bacilli</taxon>
        <taxon>Bacillales</taxon>
        <taxon>Bacillaceae</taxon>
        <taxon>Robertmurraya</taxon>
    </lineage>
</organism>
<keyword evidence="1" id="KW-0378">Hydrolase</keyword>
<dbReference type="EMBL" id="SWBM01000001">
    <property type="protein sequence ID" value="TKC19129.1"/>
    <property type="molecule type" value="Genomic_DNA"/>
</dbReference>
<gene>
    <name evidence="1" type="ORF">FA727_06175</name>
</gene>
<name>A0A4U1D9A9_9BACI</name>
<evidence type="ECO:0000313" key="1">
    <source>
        <dbReference type="EMBL" id="TKC19129.1"/>
    </source>
</evidence>
<evidence type="ECO:0000313" key="2">
    <source>
        <dbReference type="Proteomes" id="UP000307756"/>
    </source>
</evidence>
<dbReference type="InterPro" id="IPR038735">
    <property type="entry name" value="MSMEG_1276-like_NTP-PPase_dom"/>
</dbReference>
<dbReference type="SUPFAM" id="SSF101386">
    <property type="entry name" value="all-alpha NTP pyrophosphatases"/>
    <property type="match status" value="1"/>
</dbReference>
<comment type="caution">
    <text evidence="1">The sequence shown here is derived from an EMBL/GenBank/DDBJ whole genome shotgun (WGS) entry which is preliminary data.</text>
</comment>
<protein>
    <submittedName>
        <fullName evidence="1">Phosphoribosyl-ATP pyrophosphohydrolase</fullName>
    </submittedName>
</protein>
<proteinExistence type="predicted"/>
<dbReference type="GO" id="GO:0016787">
    <property type="term" value="F:hydrolase activity"/>
    <property type="evidence" value="ECO:0007669"/>
    <property type="project" value="UniProtKB-KW"/>
</dbReference>
<dbReference type="RefSeq" id="WP_136829972.1">
    <property type="nucleotide sequence ID" value="NZ_SWBM01000001.1"/>
</dbReference>
<dbReference type="OrthoDB" id="9813491at2"/>
<accession>A0A4U1D9A9</accession>
<keyword evidence="2" id="KW-1185">Reference proteome</keyword>
<dbReference type="CDD" id="cd11532">
    <property type="entry name" value="NTP-PPase_COG4997"/>
    <property type="match status" value="1"/>
</dbReference>
<dbReference type="AlphaFoldDB" id="A0A4U1D9A9"/>
<sequence length="107" mass="12318">MPIYDKLIRDGIPEIIEKSGKSFSTSILNNLDYIKELRKKSFEELQEYMDATSDGDALEELADLLEIIYALSECHGGDFNKVEEIRKQKADKKGRFQKKIFLIAVDD</sequence>